<comment type="similarity">
    <text evidence="6">Belongs to the eukaryotic/archaeal RNase P protein component 1 family.</text>
</comment>
<name>H2C6J4_9CREN</name>
<evidence type="ECO:0000256" key="4">
    <source>
        <dbReference type="ARBA" id="ARBA00022759"/>
    </source>
</evidence>
<comment type="function">
    <text evidence="6">Part of ribonuclease P, a protein complex that generates mature tRNA molecules by cleaving their 5'-ends.</text>
</comment>
<dbReference type="SMART" id="SM00538">
    <property type="entry name" value="POP4"/>
    <property type="match status" value="1"/>
</dbReference>
<evidence type="ECO:0000256" key="3">
    <source>
        <dbReference type="ARBA" id="ARBA00022722"/>
    </source>
</evidence>
<comment type="catalytic activity">
    <reaction evidence="6">
        <text>Endonucleolytic cleavage of RNA, removing 5'-extranucleotides from tRNA precursor.</text>
        <dbReference type="EC" id="3.1.26.5"/>
    </reaction>
</comment>
<dbReference type="GO" id="GO:0003723">
    <property type="term" value="F:RNA binding"/>
    <property type="evidence" value="ECO:0007669"/>
    <property type="project" value="InterPro"/>
</dbReference>
<gene>
    <name evidence="6" type="primary">rnp1</name>
    <name evidence="7" type="ORF">MetMK1DRAFT_00021770</name>
</gene>
<organism evidence="7 8">
    <name type="scientific">Metallosphaera yellowstonensis MK1</name>
    <dbReference type="NCBI Taxonomy" id="671065"/>
    <lineage>
        <taxon>Archaea</taxon>
        <taxon>Thermoproteota</taxon>
        <taxon>Thermoprotei</taxon>
        <taxon>Sulfolobales</taxon>
        <taxon>Sulfolobaceae</taxon>
        <taxon>Metallosphaera</taxon>
    </lineage>
</organism>
<evidence type="ECO:0000256" key="5">
    <source>
        <dbReference type="ARBA" id="ARBA00022801"/>
    </source>
</evidence>
<dbReference type="Pfam" id="PF01868">
    <property type="entry name" value="RNase_P-MRP_p29"/>
    <property type="match status" value="1"/>
</dbReference>
<keyword evidence="8" id="KW-1185">Reference proteome</keyword>
<dbReference type="GO" id="GO:0030677">
    <property type="term" value="C:ribonuclease P complex"/>
    <property type="evidence" value="ECO:0007669"/>
    <property type="project" value="UniProtKB-UniRule"/>
</dbReference>
<evidence type="ECO:0000313" key="8">
    <source>
        <dbReference type="Proteomes" id="UP000003980"/>
    </source>
</evidence>
<dbReference type="GO" id="GO:0001682">
    <property type="term" value="P:tRNA 5'-leader removal"/>
    <property type="evidence" value="ECO:0007669"/>
    <property type="project" value="UniProtKB-UniRule"/>
</dbReference>
<sequence>MRKKLQGHLDLIGAYAKVITHTDPSLVGLSGEVFLETEKTLVLLTKGRKVSVLKVNGTFELDFKRGRITICGEVLVGKPIKRLK</sequence>
<accession>H2C6J4</accession>
<dbReference type="HAMAP" id="MF_00754">
    <property type="entry name" value="RNase_P_1"/>
    <property type="match status" value="1"/>
</dbReference>
<dbReference type="OrthoDB" id="39019at2157"/>
<dbReference type="InterPro" id="IPR002730">
    <property type="entry name" value="Rpp29/RNP1"/>
</dbReference>
<proteinExistence type="inferred from homology"/>
<dbReference type="eggNOG" id="arCOG00784">
    <property type="taxonomic scope" value="Archaea"/>
</dbReference>
<dbReference type="GO" id="GO:0004526">
    <property type="term" value="F:ribonuclease P activity"/>
    <property type="evidence" value="ECO:0007669"/>
    <property type="project" value="UniProtKB-UniRule"/>
</dbReference>
<keyword evidence="3 6" id="KW-0540">Nuclease</keyword>
<keyword evidence="1 6" id="KW-0963">Cytoplasm</keyword>
<evidence type="ECO:0000256" key="6">
    <source>
        <dbReference type="HAMAP-Rule" id="MF_00754"/>
    </source>
</evidence>
<reference evidence="7 8" key="1">
    <citation type="submission" date="2012-01" db="EMBL/GenBank/DDBJ databases">
        <title>Improved High-Quality Draft sequence of Metallosphaera yellowstonensis MK1.</title>
        <authorList>
            <consortium name="US DOE Joint Genome Institute"/>
            <person name="Lucas S."/>
            <person name="Han J."/>
            <person name="Cheng J.-F."/>
            <person name="Goodwin L."/>
            <person name="Pitluck S."/>
            <person name="Peters L."/>
            <person name="Teshima H."/>
            <person name="Detter J.C."/>
            <person name="Han C."/>
            <person name="Tapia R."/>
            <person name="Land M."/>
            <person name="Hauser L."/>
            <person name="Kyrpides N."/>
            <person name="Kozubal M."/>
            <person name="Macur R.E."/>
            <person name="Jay Z."/>
            <person name="Inskeep W."/>
            <person name="Woyke T."/>
        </authorList>
    </citation>
    <scope>NUCLEOTIDE SEQUENCE [LARGE SCALE GENOMIC DNA]</scope>
    <source>
        <strain evidence="7 8">MK1</strain>
    </source>
</reference>
<comment type="subunit">
    <text evidence="6">Consists of a catalytic RNA component and at least 4-5 protein subunits.</text>
</comment>
<evidence type="ECO:0000256" key="1">
    <source>
        <dbReference type="ARBA" id="ARBA00022490"/>
    </source>
</evidence>
<dbReference type="Proteomes" id="UP000003980">
    <property type="component" value="Unassembled WGS sequence"/>
</dbReference>
<dbReference type="EMBL" id="JH597768">
    <property type="protein sequence ID" value="EHP69421.1"/>
    <property type="molecule type" value="Genomic_DNA"/>
</dbReference>
<dbReference type="EC" id="3.1.26.5" evidence="6"/>
<dbReference type="AlphaFoldDB" id="H2C6J4"/>
<protein>
    <recommendedName>
        <fullName evidence="6">Ribonuclease P protein component 1</fullName>
        <shortName evidence="6">RNase P component 1</shortName>
        <ecNumber evidence="6">3.1.26.5</ecNumber>
    </recommendedName>
    <alternativeName>
        <fullName evidence="6">Rpp29</fullName>
    </alternativeName>
</protein>
<dbReference type="Gene3D" id="2.30.30.210">
    <property type="entry name" value="Ribonuclease P/MRP, subunit p29"/>
    <property type="match status" value="1"/>
</dbReference>
<comment type="subcellular location">
    <subcellularLocation>
        <location evidence="6">Cytoplasm</location>
    </subcellularLocation>
</comment>
<dbReference type="InterPro" id="IPR036980">
    <property type="entry name" value="RNase_P/MRP_Rpp29_sf"/>
</dbReference>
<dbReference type="HOGENOM" id="CLU_107020_3_0_2"/>
<dbReference type="GO" id="GO:0005737">
    <property type="term" value="C:cytoplasm"/>
    <property type="evidence" value="ECO:0007669"/>
    <property type="project" value="UniProtKB-SubCell"/>
</dbReference>
<dbReference type="RefSeq" id="WP_009073463.1">
    <property type="nucleotide sequence ID" value="NZ_JH597768.1"/>
</dbReference>
<dbReference type="InterPro" id="IPR023538">
    <property type="entry name" value="RNP1"/>
</dbReference>
<evidence type="ECO:0000313" key="7">
    <source>
        <dbReference type="EMBL" id="EHP69421.1"/>
    </source>
</evidence>
<keyword evidence="2 6" id="KW-0819">tRNA processing</keyword>
<dbReference type="STRING" id="671065.MetMK1DRAFT_00021770"/>
<keyword evidence="5 6" id="KW-0378">Hydrolase</keyword>
<keyword evidence="4 6" id="KW-0255">Endonuclease</keyword>
<dbReference type="InterPro" id="IPR023534">
    <property type="entry name" value="Rof/RNase_P-like"/>
</dbReference>
<dbReference type="SUPFAM" id="SSF101744">
    <property type="entry name" value="Rof/RNase P subunit-like"/>
    <property type="match status" value="1"/>
</dbReference>
<evidence type="ECO:0000256" key="2">
    <source>
        <dbReference type="ARBA" id="ARBA00022694"/>
    </source>
</evidence>